<organism evidence="1 2">
    <name type="scientific">Aromia moschata</name>
    <dbReference type="NCBI Taxonomy" id="1265417"/>
    <lineage>
        <taxon>Eukaryota</taxon>
        <taxon>Metazoa</taxon>
        <taxon>Ecdysozoa</taxon>
        <taxon>Arthropoda</taxon>
        <taxon>Hexapoda</taxon>
        <taxon>Insecta</taxon>
        <taxon>Pterygota</taxon>
        <taxon>Neoptera</taxon>
        <taxon>Endopterygota</taxon>
        <taxon>Coleoptera</taxon>
        <taxon>Polyphaga</taxon>
        <taxon>Cucujiformia</taxon>
        <taxon>Chrysomeloidea</taxon>
        <taxon>Cerambycidae</taxon>
        <taxon>Cerambycinae</taxon>
        <taxon>Callichromatini</taxon>
        <taxon>Aromia</taxon>
    </lineage>
</organism>
<accession>A0AAV8Z6H0</accession>
<dbReference type="EMBL" id="JAPWTK010000011">
    <property type="protein sequence ID" value="KAJ8959812.1"/>
    <property type="molecule type" value="Genomic_DNA"/>
</dbReference>
<gene>
    <name evidence="1" type="ORF">NQ318_011544</name>
</gene>
<keyword evidence="2" id="KW-1185">Reference proteome</keyword>
<sequence>MFIPAHKFLNGLIGLKRDMKGLKTIRAADDPQRQKRTKTLKKLESTKNVFARFCMNAHVGANMLPKLLSPEQKE</sequence>
<protein>
    <submittedName>
        <fullName evidence="1">Uncharacterized protein</fullName>
    </submittedName>
</protein>
<reference evidence="1" key="1">
    <citation type="journal article" date="2023" name="Insect Mol. Biol.">
        <title>Genome sequencing provides insights into the evolution of gene families encoding plant cell wall-degrading enzymes in longhorned beetles.</title>
        <authorList>
            <person name="Shin N.R."/>
            <person name="Okamura Y."/>
            <person name="Kirsch R."/>
            <person name="Pauchet Y."/>
        </authorList>
    </citation>
    <scope>NUCLEOTIDE SEQUENCE</scope>
    <source>
        <strain evidence="1">AMC_N1</strain>
    </source>
</reference>
<dbReference type="AlphaFoldDB" id="A0AAV8Z6H0"/>
<evidence type="ECO:0000313" key="1">
    <source>
        <dbReference type="EMBL" id="KAJ8959812.1"/>
    </source>
</evidence>
<comment type="caution">
    <text evidence="1">The sequence shown here is derived from an EMBL/GenBank/DDBJ whole genome shotgun (WGS) entry which is preliminary data.</text>
</comment>
<proteinExistence type="predicted"/>
<name>A0AAV8Z6H0_9CUCU</name>
<evidence type="ECO:0000313" key="2">
    <source>
        <dbReference type="Proteomes" id="UP001162162"/>
    </source>
</evidence>
<dbReference type="Proteomes" id="UP001162162">
    <property type="component" value="Unassembled WGS sequence"/>
</dbReference>